<gene>
    <name evidence="2" type="ORF">QO005_001899</name>
</gene>
<comment type="caution">
    <text evidence="2">The sequence shown here is derived from an EMBL/GenBank/DDBJ whole genome shotgun (WGS) entry which is preliminary data.</text>
</comment>
<reference evidence="2 3" key="1">
    <citation type="submission" date="2023-07" db="EMBL/GenBank/DDBJ databases">
        <title>Genomic Encyclopedia of Type Strains, Phase IV (KMG-IV): sequencing the most valuable type-strain genomes for metagenomic binning, comparative biology and taxonomic classification.</title>
        <authorList>
            <person name="Goeker M."/>
        </authorList>
    </citation>
    <scope>NUCLEOTIDE SEQUENCE [LARGE SCALE GENOMIC DNA]</scope>
    <source>
        <strain evidence="2 3">DSM 100301</strain>
    </source>
</reference>
<dbReference type="InterPro" id="IPR051916">
    <property type="entry name" value="GPI-anchor_lipid_remodeler"/>
</dbReference>
<dbReference type="Pfam" id="PF03372">
    <property type="entry name" value="Exo_endo_phos"/>
    <property type="match status" value="1"/>
</dbReference>
<keyword evidence="2" id="KW-0255">Endonuclease</keyword>
<sequence>MTLKLDLPPPSFRLLTYNVHSCLGTDRRRDPERIAQVIAEARPDIVCLQELDVGRKRSSHRDQAQEIAAHLSMNSYFHPALHIEGEEYGDAILTALPSRLVKAGGLPSIGEPRGAIWVEVMVEGRPVHIINTHLGLRGGERVAQAETLLGSDWLGAKALEEGNVVLAGDLNAVRRSAAFRILNTELSDATSFNNAGGKARPQPTFPSRFPVLRIDHILLGKSVAAQSTRVASNPLTRKASDHLPLLAELRLLDLE</sequence>
<accession>A0ABU0IEB8</accession>
<name>A0ABU0IEB8_9HYPH</name>
<proteinExistence type="predicted"/>
<protein>
    <submittedName>
        <fullName evidence="2">Endonuclease/exonuclease/phosphatase family metal-dependent hydrolase</fullName>
    </submittedName>
</protein>
<dbReference type="GO" id="GO:0004519">
    <property type="term" value="F:endonuclease activity"/>
    <property type="evidence" value="ECO:0007669"/>
    <property type="project" value="UniProtKB-KW"/>
</dbReference>
<dbReference type="PANTHER" id="PTHR14859">
    <property type="entry name" value="CALCOFLUOR WHITE HYPERSENSITIVE PROTEIN PRECURSOR"/>
    <property type="match status" value="1"/>
</dbReference>
<dbReference type="EMBL" id="JAUSWH010000005">
    <property type="protein sequence ID" value="MDQ0455559.1"/>
    <property type="molecule type" value="Genomic_DNA"/>
</dbReference>
<dbReference type="InterPro" id="IPR036691">
    <property type="entry name" value="Endo/exonu/phosph_ase_sf"/>
</dbReference>
<keyword evidence="3" id="KW-1185">Reference proteome</keyword>
<dbReference type="SUPFAM" id="SSF56219">
    <property type="entry name" value="DNase I-like"/>
    <property type="match status" value="1"/>
</dbReference>
<evidence type="ECO:0000313" key="2">
    <source>
        <dbReference type="EMBL" id="MDQ0455559.1"/>
    </source>
</evidence>
<evidence type="ECO:0000313" key="3">
    <source>
        <dbReference type="Proteomes" id="UP001235269"/>
    </source>
</evidence>
<evidence type="ECO:0000259" key="1">
    <source>
        <dbReference type="Pfam" id="PF03372"/>
    </source>
</evidence>
<dbReference type="RefSeq" id="WP_307157760.1">
    <property type="nucleotide sequence ID" value="NZ_JAUSWH010000005.1"/>
</dbReference>
<organism evidence="2 3">
    <name type="scientific">Rhizobium paknamense</name>
    <dbReference type="NCBI Taxonomy" id="1206817"/>
    <lineage>
        <taxon>Bacteria</taxon>
        <taxon>Pseudomonadati</taxon>
        <taxon>Pseudomonadota</taxon>
        <taxon>Alphaproteobacteria</taxon>
        <taxon>Hyphomicrobiales</taxon>
        <taxon>Rhizobiaceae</taxon>
        <taxon>Rhizobium/Agrobacterium group</taxon>
        <taxon>Rhizobium</taxon>
    </lineage>
</organism>
<dbReference type="InterPro" id="IPR005135">
    <property type="entry name" value="Endo/exonuclease/phosphatase"/>
</dbReference>
<dbReference type="Gene3D" id="3.60.10.10">
    <property type="entry name" value="Endonuclease/exonuclease/phosphatase"/>
    <property type="match status" value="1"/>
</dbReference>
<feature type="domain" description="Endonuclease/exonuclease/phosphatase" evidence="1">
    <location>
        <begin position="15"/>
        <end position="242"/>
    </location>
</feature>
<dbReference type="GO" id="GO:0016787">
    <property type="term" value="F:hydrolase activity"/>
    <property type="evidence" value="ECO:0007669"/>
    <property type="project" value="UniProtKB-KW"/>
</dbReference>
<dbReference type="Proteomes" id="UP001235269">
    <property type="component" value="Unassembled WGS sequence"/>
</dbReference>
<keyword evidence="2" id="KW-0540">Nuclease</keyword>
<dbReference type="PANTHER" id="PTHR14859:SF15">
    <property type="entry name" value="ENDONUCLEASE_EXONUCLEASE_PHOSPHATASE DOMAIN-CONTAINING PROTEIN"/>
    <property type="match status" value="1"/>
</dbReference>
<keyword evidence="2" id="KW-0378">Hydrolase</keyword>